<evidence type="ECO:0000256" key="1">
    <source>
        <dbReference type="SAM" id="MobiDB-lite"/>
    </source>
</evidence>
<keyword evidence="3" id="KW-1185">Reference proteome</keyword>
<dbReference type="PANTHER" id="PTHR36837:SF2">
    <property type="entry name" value="POLY(3-HYDROXYALKANOATE) POLYMERASE SUBUNIT PHAC"/>
    <property type="match status" value="1"/>
</dbReference>
<evidence type="ECO:0000313" key="3">
    <source>
        <dbReference type="Proteomes" id="UP001254257"/>
    </source>
</evidence>
<feature type="region of interest" description="Disordered" evidence="1">
    <location>
        <begin position="719"/>
        <end position="766"/>
    </location>
</feature>
<feature type="compositionally biased region" description="Basic residues" evidence="1">
    <location>
        <begin position="749"/>
        <end position="766"/>
    </location>
</feature>
<dbReference type="PANTHER" id="PTHR36837">
    <property type="entry name" value="POLY(3-HYDROXYALKANOATE) POLYMERASE SUBUNIT PHAC"/>
    <property type="match status" value="1"/>
</dbReference>
<feature type="compositionally biased region" description="Pro residues" evidence="1">
    <location>
        <begin position="726"/>
        <end position="747"/>
    </location>
</feature>
<protein>
    <submittedName>
        <fullName evidence="2">DUF3141 domain-containing protein</fullName>
    </submittedName>
</protein>
<dbReference type="EMBL" id="JAWDID010000041">
    <property type="protein sequence ID" value="MDU0342462.1"/>
    <property type="molecule type" value="Genomic_DNA"/>
</dbReference>
<dbReference type="InterPro" id="IPR024501">
    <property type="entry name" value="DUF3141"/>
</dbReference>
<dbReference type="SUPFAM" id="SSF53474">
    <property type="entry name" value="alpha/beta-Hydrolases"/>
    <property type="match status" value="1"/>
</dbReference>
<gene>
    <name evidence="2" type="ORF">RKE40_21400</name>
</gene>
<comment type="caution">
    <text evidence="2">The sequence shown here is derived from an EMBL/GenBank/DDBJ whole genome shotgun (WGS) entry which is preliminary data.</text>
</comment>
<name>A0ABU3SDJ2_9HYPH</name>
<dbReference type="Pfam" id="PF11339">
    <property type="entry name" value="DUF3141"/>
    <property type="match status" value="1"/>
</dbReference>
<reference evidence="2 3" key="1">
    <citation type="submission" date="2023-09" db="EMBL/GenBank/DDBJ databases">
        <title>Whole genome shotgun sequencing (WGS) of Bosea sp. ZW T0_25, isolated from stored onions (Allium cepa).</title>
        <authorList>
            <person name="Stoll D.A."/>
            <person name="Huch M."/>
        </authorList>
    </citation>
    <scope>NUCLEOTIDE SEQUENCE [LARGE SCALE GENOMIC DNA]</scope>
    <source>
        <strain evidence="2 3">ZW T0_25</strain>
    </source>
</reference>
<proteinExistence type="predicted"/>
<dbReference type="Proteomes" id="UP001254257">
    <property type="component" value="Unassembled WGS sequence"/>
</dbReference>
<dbReference type="InterPro" id="IPR051321">
    <property type="entry name" value="PHA/PHB_synthase"/>
</dbReference>
<dbReference type="InterPro" id="IPR029058">
    <property type="entry name" value="AB_hydrolase_fold"/>
</dbReference>
<dbReference type="Gene3D" id="3.40.50.1820">
    <property type="entry name" value="alpha/beta hydrolase"/>
    <property type="match status" value="1"/>
</dbReference>
<organism evidence="2 3">
    <name type="scientific">Bosea rubneri</name>
    <dbReference type="NCBI Taxonomy" id="3075434"/>
    <lineage>
        <taxon>Bacteria</taxon>
        <taxon>Pseudomonadati</taxon>
        <taxon>Pseudomonadota</taxon>
        <taxon>Alphaproteobacteria</taxon>
        <taxon>Hyphomicrobiales</taxon>
        <taxon>Boseaceae</taxon>
        <taxon>Bosea</taxon>
    </lineage>
</organism>
<dbReference type="RefSeq" id="WP_316020234.1">
    <property type="nucleotide sequence ID" value="NZ_JAWDID010000041.1"/>
</dbReference>
<sequence>MTGPFSVNPSAGAKAEALFRSDLGDYLIDVAQRNVLMLDVLRRRGDNYLEHVAMIAPHVLGFSFEPVMSGRNLPRPVNYWLVRIIPPEGVVTNEASRPFIVVDPRAGHGPGIGGMKPDSEIGAALAAGHPCYFIGFLPDPVPGQTIEDVGCAEAAFIEAVIKRHPDYPGKPCVIGNCQAGWAVLGLAAARPDLMGPIMAAGAPLAYWNGKDGLNPMRYSGGMLGGSWLASLTGDLGAGIFDGAYLVQNFEKLNPANTWWSKLYDVWSQVDTEAERFLSFEKWWGGHVLLNREEIEFIVEELFVGNKLTKGEVKLSSGKTIDLREVTSPIVVFCSWGDNITPPQQALGWVTDLYASDLALIAAEQTIVYCIHPQAGHLGVFVSSSVARKEHTELTENMDLIDILPPGLWEAVITPREPGQDYADLAAGKHVLRFEPRKLDDIRALGLNTAEDDRRFATVAKLSEINADLYKTWLRPWVKAVANAPSAELSRRLNPLRSQFEAFSHNNSFLRGVPALAEQVRRNRRPAAAGNPFLAWQQMASQNIAASLDLFRDIRDSATELLFKQVYGWPALQQALGVSDETARPVPADRERGVAELEAGLAGLRQRVSDIDANIAVLRAFMFVLAAGKSLDERIFAALRRLQKKHQSLEGTTLWQFKAKVREQFFMLRFDREEAVAAIARVLQKQAPPISLEEFHGILTAAGPLEGEALARYERVSRMFPDHAPGREPPAPAAGTPPPTVRAAPPKPAAQRRRPGTGTRRRTAPQK</sequence>
<evidence type="ECO:0000313" key="2">
    <source>
        <dbReference type="EMBL" id="MDU0342462.1"/>
    </source>
</evidence>
<accession>A0ABU3SDJ2</accession>